<organism evidence="2 3">
    <name type="scientific">Phormidium tenue NIES-30</name>
    <dbReference type="NCBI Taxonomy" id="549789"/>
    <lineage>
        <taxon>Bacteria</taxon>
        <taxon>Bacillati</taxon>
        <taxon>Cyanobacteriota</taxon>
        <taxon>Cyanophyceae</taxon>
        <taxon>Oscillatoriophycideae</taxon>
        <taxon>Oscillatoriales</taxon>
        <taxon>Oscillatoriaceae</taxon>
        <taxon>Phormidium</taxon>
    </lineage>
</organism>
<reference evidence="2 3" key="1">
    <citation type="submission" date="2016-11" db="EMBL/GenBank/DDBJ databases">
        <title>Draft Genome Sequences of Nine Cyanobacterial Strains from Diverse Habitats.</title>
        <authorList>
            <person name="Zhu T."/>
            <person name="Hou S."/>
            <person name="Lu X."/>
            <person name="Hess W.R."/>
        </authorList>
    </citation>
    <scope>NUCLEOTIDE SEQUENCE [LARGE SCALE GENOMIC DNA]</scope>
    <source>
        <strain evidence="2 3">NIES-30</strain>
    </source>
</reference>
<dbReference type="Proteomes" id="UP000185557">
    <property type="component" value="Unassembled WGS sequence"/>
</dbReference>
<keyword evidence="1" id="KW-0472">Membrane</keyword>
<dbReference type="EMBL" id="MRCG01000001">
    <property type="protein sequence ID" value="OKH50788.1"/>
    <property type="molecule type" value="Genomic_DNA"/>
</dbReference>
<proteinExistence type="predicted"/>
<evidence type="ECO:0000313" key="2">
    <source>
        <dbReference type="EMBL" id="OKH50788.1"/>
    </source>
</evidence>
<keyword evidence="1" id="KW-1133">Transmembrane helix</keyword>
<feature type="transmembrane region" description="Helical" evidence="1">
    <location>
        <begin position="7"/>
        <end position="28"/>
    </location>
</feature>
<dbReference type="RefSeq" id="WP_073606602.1">
    <property type="nucleotide sequence ID" value="NZ_MRCG01000001.1"/>
</dbReference>
<sequence length="137" mass="15247">MRLLQKVSAGVCLIIGLPIIMMATVESLNPNTSPEDRSGLMAALAFFGLPPTALGGWLIWNLRQQHERSLEDLADQQEQQFLQLLQDQKGDLTVIQFATATQLSLEESKVYLDEKAQQLNASFDVLDNGAVVYRFPL</sequence>
<dbReference type="AlphaFoldDB" id="A0A1U7JAI2"/>
<gene>
    <name evidence="2" type="ORF">NIES30_01475</name>
</gene>
<dbReference type="STRING" id="549789.NIES30_01475"/>
<name>A0A1U7JAI2_9CYAN</name>
<evidence type="ECO:0000313" key="3">
    <source>
        <dbReference type="Proteomes" id="UP000185557"/>
    </source>
</evidence>
<accession>A0A1U7JAI2</accession>
<protein>
    <submittedName>
        <fullName evidence="2">Uncharacterized protein</fullName>
    </submittedName>
</protein>
<feature type="transmembrane region" description="Helical" evidence="1">
    <location>
        <begin position="40"/>
        <end position="60"/>
    </location>
</feature>
<evidence type="ECO:0000256" key="1">
    <source>
        <dbReference type="SAM" id="Phobius"/>
    </source>
</evidence>
<dbReference type="OrthoDB" id="574450at2"/>
<comment type="caution">
    <text evidence="2">The sequence shown here is derived from an EMBL/GenBank/DDBJ whole genome shotgun (WGS) entry which is preliminary data.</text>
</comment>
<keyword evidence="1" id="KW-0812">Transmembrane</keyword>
<keyword evidence="3" id="KW-1185">Reference proteome</keyword>